<dbReference type="AlphaFoldDB" id="A0A152A7R0"/>
<accession>A0A152A7R0</accession>
<dbReference type="OrthoDB" id="269173at2759"/>
<evidence type="ECO:0000256" key="4">
    <source>
        <dbReference type="ARBA" id="ARBA00023136"/>
    </source>
</evidence>
<feature type="transmembrane region" description="Helical" evidence="5">
    <location>
        <begin position="6"/>
        <end position="24"/>
    </location>
</feature>
<dbReference type="GO" id="GO:0016020">
    <property type="term" value="C:membrane"/>
    <property type="evidence" value="ECO:0007669"/>
    <property type="project" value="UniProtKB-SubCell"/>
</dbReference>
<keyword evidence="4 5" id="KW-0472">Membrane</keyword>
<evidence type="ECO:0000256" key="1">
    <source>
        <dbReference type="ARBA" id="ARBA00004141"/>
    </source>
</evidence>
<reference evidence="6 7" key="1">
    <citation type="submission" date="2015-12" db="EMBL/GenBank/DDBJ databases">
        <title>Dictyostelia acquired genes for synthesis and detection of signals that induce cell-type specialization by lateral gene transfer from prokaryotes.</title>
        <authorList>
            <person name="Gloeckner G."/>
            <person name="Schaap P."/>
        </authorList>
    </citation>
    <scope>NUCLEOTIDE SEQUENCE [LARGE SCALE GENOMIC DNA]</scope>
    <source>
        <strain evidence="6 7">TK</strain>
    </source>
</reference>
<name>A0A152A7R0_TIELA</name>
<dbReference type="Proteomes" id="UP000076078">
    <property type="component" value="Unassembled WGS sequence"/>
</dbReference>
<organism evidence="6 7">
    <name type="scientific">Tieghemostelium lacteum</name>
    <name type="common">Slime mold</name>
    <name type="synonym">Dictyostelium lacteum</name>
    <dbReference type="NCBI Taxonomy" id="361077"/>
    <lineage>
        <taxon>Eukaryota</taxon>
        <taxon>Amoebozoa</taxon>
        <taxon>Evosea</taxon>
        <taxon>Eumycetozoa</taxon>
        <taxon>Dictyostelia</taxon>
        <taxon>Dictyosteliales</taxon>
        <taxon>Raperosteliaceae</taxon>
        <taxon>Tieghemostelium</taxon>
    </lineage>
</organism>
<comment type="subcellular location">
    <subcellularLocation>
        <location evidence="1">Membrane</location>
        <topology evidence="1">Multi-pass membrane protein</topology>
    </subcellularLocation>
</comment>
<dbReference type="PANTHER" id="PTHR43461:SF1">
    <property type="entry name" value="TRANSMEMBRANE PROTEIN 256"/>
    <property type="match status" value="1"/>
</dbReference>
<protein>
    <recommendedName>
        <fullName evidence="8">Transmembrane protein</fullName>
    </recommendedName>
</protein>
<feature type="transmembrane region" description="Helical" evidence="5">
    <location>
        <begin position="67"/>
        <end position="88"/>
    </location>
</feature>
<evidence type="ECO:0000256" key="5">
    <source>
        <dbReference type="SAM" id="Phobius"/>
    </source>
</evidence>
<keyword evidence="7" id="KW-1185">Reference proteome</keyword>
<dbReference type="FunCoup" id="A0A152A7R0">
    <property type="interactions" value="34"/>
</dbReference>
<dbReference type="InParanoid" id="A0A152A7R0"/>
<evidence type="ECO:0000313" key="7">
    <source>
        <dbReference type="Proteomes" id="UP000076078"/>
    </source>
</evidence>
<keyword evidence="3 5" id="KW-1133">Transmembrane helix</keyword>
<comment type="caution">
    <text evidence="6">The sequence shown here is derived from an EMBL/GenBank/DDBJ whole genome shotgun (WGS) entry which is preliminary data.</text>
</comment>
<evidence type="ECO:0008006" key="8">
    <source>
        <dbReference type="Google" id="ProtNLM"/>
    </source>
</evidence>
<dbReference type="PANTHER" id="PTHR43461">
    <property type="entry name" value="TRANSMEMBRANE PROTEIN 256"/>
    <property type="match status" value="1"/>
</dbReference>
<dbReference type="EMBL" id="LODT01000004">
    <property type="protein sequence ID" value="KYR02272.1"/>
    <property type="molecule type" value="Genomic_DNA"/>
</dbReference>
<gene>
    <name evidence="6" type="ORF">DLAC_01103</name>
</gene>
<proteinExistence type="predicted"/>
<keyword evidence="2 5" id="KW-0812">Transmembrane</keyword>
<sequence length="119" mass="12666">MNTPQFWFTLGSFNAALAVGLGAFGSHGLQKITQDPKKIEAWKTASNYHLLHSFATVLAPFSSSPLLVGSLFTAGTILFSGSLYGMVLTEKKKLGPITPIGGLAMMGGWFALGLSKFVR</sequence>
<evidence type="ECO:0000256" key="2">
    <source>
        <dbReference type="ARBA" id="ARBA00022692"/>
    </source>
</evidence>
<evidence type="ECO:0000313" key="6">
    <source>
        <dbReference type="EMBL" id="KYR02272.1"/>
    </source>
</evidence>
<dbReference type="OMA" id="VEYQFYH"/>
<dbReference type="InterPro" id="IPR006696">
    <property type="entry name" value="DUF423"/>
</dbReference>
<dbReference type="Pfam" id="PF04241">
    <property type="entry name" value="DUF423"/>
    <property type="match status" value="1"/>
</dbReference>
<feature type="transmembrane region" description="Helical" evidence="5">
    <location>
        <begin position="100"/>
        <end position="118"/>
    </location>
</feature>
<dbReference type="STRING" id="361077.A0A152A7R0"/>
<evidence type="ECO:0000256" key="3">
    <source>
        <dbReference type="ARBA" id="ARBA00022989"/>
    </source>
</evidence>